<reference evidence="1 2" key="1">
    <citation type="submission" date="2018-06" db="EMBL/GenBank/DDBJ databases">
        <title>Comparative genomics of downy mildews reveals potential adaptations to biotrophy.</title>
        <authorList>
            <person name="Fletcher K."/>
            <person name="Klosterman S.J."/>
            <person name="Derevnina L."/>
            <person name="Martin F."/>
            <person name="Koike S."/>
            <person name="Reyes Chin-Wo S."/>
            <person name="Mou B."/>
            <person name="Michelmore R."/>
        </authorList>
    </citation>
    <scope>NUCLEOTIDE SEQUENCE [LARGE SCALE GENOMIC DNA]</scope>
    <source>
        <strain evidence="1 2">R14</strain>
    </source>
</reference>
<name>A0A3M6VTW3_9STRA</name>
<accession>A0A3M6VTW3</accession>
<keyword evidence="2" id="KW-1185">Reference proteome</keyword>
<gene>
    <name evidence="1" type="ORF">DD238_001865</name>
</gene>
<comment type="caution">
    <text evidence="1">The sequence shown here is derived from an EMBL/GenBank/DDBJ whole genome shotgun (WGS) entry which is preliminary data.</text>
</comment>
<dbReference type="EMBL" id="QLLG01000014">
    <property type="protein sequence ID" value="RMX69742.1"/>
    <property type="molecule type" value="Genomic_DNA"/>
</dbReference>
<sequence length="121" mass="13361">MPVLLGHYTLFLPIASTHDRPLGGVIGELDATSVSEAQRFVDERLAITRKVRDAMESAQDKQKQYADQHGRKNNEQFSVGDKVLLSTATLPKHAISVLIGCTTKLLPRFIGLFTVVEKLDS</sequence>
<dbReference type="STRING" id="542832.A0A3M6VTW3"/>
<evidence type="ECO:0000313" key="2">
    <source>
        <dbReference type="Proteomes" id="UP000282087"/>
    </source>
</evidence>
<protein>
    <submittedName>
        <fullName evidence="1">Uncharacterized protein</fullName>
    </submittedName>
</protein>
<evidence type="ECO:0000313" key="1">
    <source>
        <dbReference type="EMBL" id="RMX69742.1"/>
    </source>
</evidence>
<organism evidence="1 2">
    <name type="scientific">Peronospora effusa</name>
    <dbReference type="NCBI Taxonomy" id="542832"/>
    <lineage>
        <taxon>Eukaryota</taxon>
        <taxon>Sar</taxon>
        <taxon>Stramenopiles</taxon>
        <taxon>Oomycota</taxon>
        <taxon>Peronosporomycetes</taxon>
        <taxon>Peronosporales</taxon>
        <taxon>Peronosporaceae</taxon>
        <taxon>Peronospora</taxon>
    </lineage>
</organism>
<dbReference type="Proteomes" id="UP000282087">
    <property type="component" value="Unassembled WGS sequence"/>
</dbReference>
<dbReference type="AlphaFoldDB" id="A0A3M6VTW3"/>
<proteinExistence type="predicted"/>
<dbReference type="VEuPathDB" id="FungiDB:DD237_003579"/>